<evidence type="ECO:0000313" key="6">
    <source>
        <dbReference type="EMBL" id="MFD2260934.1"/>
    </source>
</evidence>
<proteinExistence type="inferred from homology"/>
<dbReference type="Proteomes" id="UP001597373">
    <property type="component" value="Unassembled WGS sequence"/>
</dbReference>
<evidence type="ECO:0000256" key="1">
    <source>
        <dbReference type="ARBA" id="ARBA00010062"/>
    </source>
</evidence>
<name>A0ABW5DKI3_9HYPH</name>
<comment type="caution">
    <text evidence="6">The sequence shown here is derived from an EMBL/GenBank/DDBJ whole genome shotgun (WGS) entry which is preliminary data.</text>
</comment>
<evidence type="ECO:0000256" key="4">
    <source>
        <dbReference type="SAM" id="SignalP"/>
    </source>
</evidence>
<evidence type="ECO:0000259" key="5">
    <source>
        <dbReference type="Pfam" id="PF13458"/>
    </source>
</evidence>
<evidence type="ECO:0000256" key="3">
    <source>
        <dbReference type="ARBA" id="ARBA00022970"/>
    </source>
</evidence>
<gene>
    <name evidence="6" type="ORF">ACFSMZ_14370</name>
</gene>
<keyword evidence="3" id="KW-0029">Amino-acid transport</keyword>
<organism evidence="6 7">
    <name type="scientific">Chelativorans composti</name>
    <dbReference type="NCBI Taxonomy" id="768533"/>
    <lineage>
        <taxon>Bacteria</taxon>
        <taxon>Pseudomonadati</taxon>
        <taxon>Pseudomonadota</taxon>
        <taxon>Alphaproteobacteria</taxon>
        <taxon>Hyphomicrobiales</taxon>
        <taxon>Phyllobacteriaceae</taxon>
        <taxon>Chelativorans</taxon>
    </lineage>
</organism>
<dbReference type="SUPFAM" id="SSF53822">
    <property type="entry name" value="Periplasmic binding protein-like I"/>
    <property type="match status" value="1"/>
</dbReference>
<keyword evidence="7" id="KW-1185">Reference proteome</keyword>
<feature type="chain" id="PRO_5046676333" evidence="4">
    <location>
        <begin position="26"/>
        <end position="399"/>
    </location>
</feature>
<dbReference type="InterPro" id="IPR028082">
    <property type="entry name" value="Peripla_BP_I"/>
</dbReference>
<reference evidence="7" key="1">
    <citation type="journal article" date="2019" name="Int. J. Syst. Evol. Microbiol.">
        <title>The Global Catalogue of Microorganisms (GCM) 10K type strain sequencing project: providing services to taxonomists for standard genome sequencing and annotation.</title>
        <authorList>
            <consortium name="The Broad Institute Genomics Platform"/>
            <consortium name="The Broad Institute Genome Sequencing Center for Infectious Disease"/>
            <person name="Wu L."/>
            <person name="Ma J."/>
        </authorList>
    </citation>
    <scope>NUCLEOTIDE SEQUENCE [LARGE SCALE GENOMIC DNA]</scope>
    <source>
        <strain evidence="7">KCTC 23707</strain>
    </source>
</reference>
<evidence type="ECO:0000313" key="7">
    <source>
        <dbReference type="Proteomes" id="UP001597373"/>
    </source>
</evidence>
<dbReference type="Gene3D" id="3.40.50.2300">
    <property type="match status" value="2"/>
</dbReference>
<dbReference type="PANTHER" id="PTHR30483:SF6">
    <property type="entry name" value="PERIPLASMIC BINDING PROTEIN OF ABC TRANSPORTER FOR NATURAL AMINO ACIDS"/>
    <property type="match status" value="1"/>
</dbReference>
<evidence type="ECO:0000256" key="2">
    <source>
        <dbReference type="ARBA" id="ARBA00022729"/>
    </source>
</evidence>
<dbReference type="RefSeq" id="WP_345098206.1">
    <property type="nucleotide sequence ID" value="NZ_BAABGS010000012.1"/>
</dbReference>
<feature type="domain" description="Leucine-binding protein" evidence="5">
    <location>
        <begin position="29"/>
        <end position="375"/>
    </location>
</feature>
<sequence length="399" mass="42604">MQRRMFMAFAASVAAFALLGGAAEAQKVLKIGASAPKTGPLGGGAAVTHWPNVKLWVEEVNGRGGIRIGDQQYKIELVEYDDQTNPEVAIQNIQRLATVDKVDFIVTPYSTGINVATAPMISQHGFPHITTSAATDGIEEFAKRWPNSFWMLGTATQLAKGAVDSLVKLRDKGDIGNKVALVNVTDAFGMELVGAAKPALSEAGFEIVYEASFPLGTQDLAPIISAAKAAAPDAFIAFSYPGETFALTEQAQIQGLDVGAFYVGVGTAFPSFAERFGKAAEGILGIGGVNIDDPKVKDYMDRHKAVTSQSPDFWASATTYAGLQVLEQAIEKAGTKDRAAVIQAIKDNTFDTVIGQVKFNNNINPNVWTVGQWRDGNFVAVAADGMEISQEPVRKQGWE</sequence>
<dbReference type="InterPro" id="IPR051010">
    <property type="entry name" value="BCAA_transport"/>
</dbReference>
<protein>
    <submittedName>
        <fullName evidence="6">Amino acid ABC transporter substrate-binding protein</fullName>
    </submittedName>
</protein>
<dbReference type="Pfam" id="PF13458">
    <property type="entry name" value="Peripla_BP_6"/>
    <property type="match status" value="1"/>
</dbReference>
<keyword evidence="3" id="KW-0813">Transport</keyword>
<dbReference type="EMBL" id="JBHUIR010000054">
    <property type="protein sequence ID" value="MFD2260934.1"/>
    <property type="molecule type" value="Genomic_DNA"/>
</dbReference>
<keyword evidence="2 4" id="KW-0732">Signal</keyword>
<dbReference type="CDD" id="cd06338">
    <property type="entry name" value="PBP1_ABC_ligand_binding-like"/>
    <property type="match status" value="1"/>
</dbReference>
<dbReference type="PANTHER" id="PTHR30483">
    <property type="entry name" value="LEUCINE-SPECIFIC-BINDING PROTEIN"/>
    <property type="match status" value="1"/>
</dbReference>
<dbReference type="InterPro" id="IPR028081">
    <property type="entry name" value="Leu-bd"/>
</dbReference>
<accession>A0ABW5DKI3</accession>
<feature type="signal peptide" evidence="4">
    <location>
        <begin position="1"/>
        <end position="25"/>
    </location>
</feature>
<comment type="similarity">
    <text evidence="1">Belongs to the leucine-binding protein family.</text>
</comment>